<evidence type="ECO:0000313" key="11">
    <source>
        <dbReference type="Proteomes" id="UP000076925"/>
    </source>
</evidence>
<proteinExistence type="inferred from homology"/>
<organism evidence="10 11">
    <name type="scientific">Scytonema hofmannii PCC 7110</name>
    <dbReference type="NCBI Taxonomy" id="128403"/>
    <lineage>
        <taxon>Bacteria</taxon>
        <taxon>Bacillati</taxon>
        <taxon>Cyanobacteriota</taxon>
        <taxon>Cyanophyceae</taxon>
        <taxon>Nostocales</taxon>
        <taxon>Scytonemataceae</taxon>
        <taxon>Scytonema</taxon>
    </lineage>
</organism>
<dbReference type="InterPro" id="IPR003838">
    <property type="entry name" value="ABC3_permease_C"/>
</dbReference>
<name>A0A139XFV7_9CYAN</name>
<dbReference type="Pfam" id="PF12704">
    <property type="entry name" value="MacB_PCD"/>
    <property type="match status" value="1"/>
</dbReference>
<evidence type="ECO:0000256" key="5">
    <source>
        <dbReference type="ARBA" id="ARBA00023136"/>
    </source>
</evidence>
<dbReference type="Proteomes" id="UP000076925">
    <property type="component" value="Unassembled WGS sequence"/>
</dbReference>
<gene>
    <name evidence="10" type="ORF">WA1_11010</name>
</gene>
<keyword evidence="2" id="KW-1003">Cell membrane</keyword>
<keyword evidence="3 7" id="KW-0812">Transmembrane</keyword>
<dbReference type="STRING" id="128403.WA1_11010"/>
<comment type="similarity">
    <text evidence="6">Belongs to the ABC-4 integral membrane protein family.</text>
</comment>
<keyword evidence="5 7" id="KW-0472">Membrane</keyword>
<dbReference type="PANTHER" id="PTHR30572:SF4">
    <property type="entry name" value="ABC TRANSPORTER PERMEASE YTRF"/>
    <property type="match status" value="1"/>
</dbReference>
<feature type="domain" description="ABC3 transporter permease C-terminal" evidence="8">
    <location>
        <begin position="299"/>
        <end position="412"/>
    </location>
</feature>
<comment type="caution">
    <text evidence="10">The sequence shown here is derived from an EMBL/GenBank/DDBJ whole genome shotgun (WGS) entry which is preliminary data.</text>
</comment>
<dbReference type="GO" id="GO:0005886">
    <property type="term" value="C:plasma membrane"/>
    <property type="evidence" value="ECO:0007669"/>
    <property type="project" value="UniProtKB-SubCell"/>
</dbReference>
<dbReference type="OrthoDB" id="9770099at2"/>
<evidence type="ECO:0000313" key="10">
    <source>
        <dbReference type="EMBL" id="KYC43580.1"/>
    </source>
</evidence>
<dbReference type="InterPro" id="IPR025857">
    <property type="entry name" value="MacB_PCD"/>
</dbReference>
<evidence type="ECO:0000259" key="9">
    <source>
        <dbReference type="Pfam" id="PF12704"/>
    </source>
</evidence>
<feature type="transmembrane region" description="Helical" evidence="7">
    <location>
        <begin position="348"/>
        <end position="374"/>
    </location>
</feature>
<dbReference type="RefSeq" id="WP_017748427.1">
    <property type="nucleotide sequence ID" value="NZ_KQ976354.1"/>
</dbReference>
<accession>A0A139XFV7</accession>
<comment type="subcellular location">
    <subcellularLocation>
        <location evidence="1">Cell membrane</location>
        <topology evidence="1">Multi-pass membrane protein</topology>
    </subcellularLocation>
</comment>
<dbReference type="InterPro" id="IPR050250">
    <property type="entry name" value="Macrolide_Exporter_MacB"/>
</dbReference>
<evidence type="ECO:0000256" key="3">
    <source>
        <dbReference type="ARBA" id="ARBA00022692"/>
    </source>
</evidence>
<keyword evidence="11" id="KW-1185">Reference proteome</keyword>
<dbReference type="PANTHER" id="PTHR30572">
    <property type="entry name" value="MEMBRANE COMPONENT OF TRANSPORTER-RELATED"/>
    <property type="match status" value="1"/>
</dbReference>
<dbReference type="Pfam" id="PF02687">
    <property type="entry name" value="FtsX"/>
    <property type="match status" value="1"/>
</dbReference>
<feature type="domain" description="MacB-like periplasmic core" evidence="9">
    <location>
        <begin position="30"/>
        <end position="258"/>
    </location>
</feature>
<reference evidence="10 11" key="1">
    <citation type="journal article" date="2013" name="Genome Biol. Evol.">
        <title>Genomes of Stigonematalean cyanobacteria (subsection V) and the evolution of oxygenic photosynthesis from prokaryotes to plastids.</title>
        <authorList>
            <person name="Dagan T."/>
            <person name="Roettger M."/>
            <person name="Stucken K."/>
            <person name="Landan G."/>
            <person name="Koch R."/>
            <person name="Major P."/>
            <person name="Gould S.B."/>
            <person name="Goremykin V.V."/>
            <person name="Rippka R."/>
            <person name="Tandeau de Marsac N."/>
            <person name="Gugger M."/>
            <person name="Lockhart P.J."/>
            <person name="Allen J.F."/>
            <person name="Brune I."/>
            <person name="Maus I."/>
            <person name="Puhler A."/>
            <person name="Martin W.F."/>
        </authorList>
    </citation>
    <scope>NUCLEOTIDE SEQUENCE [LARGE SCALE GENOMIC DNA]</scope>
    <source>
        <strain evidence="10 11">PCC 7110</strain>
    </source>
</reference>
<protein>
    <submittedName>
        <fullName evidence="10">ABC transporter substrate-binding protein</fullName>
    </submittedName>
</protein>
<keyword evidence="4 7" id="KW-1133">Transmembrane helix</keyword>
<evidence type="ECO:0000259" key="8">
    <source>
        <dbReference type="Pfam" id="PF02687"/>
    </source>
</evidence>
<feature type="transmembrane region" description="Helical" evidence="7">
    <location>
        <begin position="380"/>
        <end position="402"/>
    </location>
</feature>
<evidence type="ECO:0000256" key="1">
    <source>
        <dbReference type="ARBA" id="ARBA00004651"/>
    </source>
</evidence>
<evidence type="ECO:0000256" key="6">
    <source>
        <dbReference type="ARBA" id="ARBA00038076"/>
    </source>
</evidence>
<evidence type="ECO:0000256" key="7">
    <source>
        <dbReference type="SAM" id="Phobius"/>
    </source>
</evidence>
<feature type="transmembrane region" description="Helical" evidence="7">
    <location>
        <begin position="289"/>
        <end position="321"/>
    </location>
</feature>
<dbReference type="AlphaFoldDB" id="A0A139XFV7"/>
<dbReference type="GO" id="GO:0022857">
    <property type="term" value="F:transmembrane transporter activity"/>
    <property type="evidence" value="ECO:0007669"/>
    <property type="project" value="TreeGrafter"/>
</dbReference>
<feature type="transmembrane region" description="Helical" evidence="7">
    <location>
        <begin position="32"/>
        <end position="51"/>
    </location>
</feature>
<evidence type="ECO:0000256" key="4">
    <source>
        <dbReference type="ARBA" id="ARBA00022989"/>
    </source>
</evidence>
<dbReference type="EMBL" id="ANNX02000013">
    <property type="protein sequence ID" value="KYC43580.1"/>
    <property type="molecule type" value="Genomic_DNA"/>
</dbReference>
<evidence type="ECO:0000256" key="2">
    <source>
        <dbReference type="ARBA" id="ARBA00022475"/>
    </source>
</evidence>
<sequence>MAKSIRVTKVSLFEILSMAVEALWSNRLRTGLTMLGVIIGITSVIAVTSVGQGIQKATELQIQALGSNVMLVLAGFARTGGISQGVGTSSTLTWEDARAIDEQVTAAQSVTAYLQRGVQVVYEGQNISTTVLGTDLNYPEVRNVHPQEGQYFTQEDLDNAKPVVVLGSKVRDDLFGVGGSAIGANIRIQNGRYAVIGVMEEKGASGTQNQDDQMYIPLTNMSARIVGNNALNGTAINGVWLKTQDAAQLDAAQFQVTNLLRIRHNIYPPQADDFRIINQVDIINTFTSVVGLFTVLVGAIAGISLIVGGIGIANIMLVSVVERTREIGIRKAVGATKSAILSQFLTEAVAVAIVGGAIGIGFGICLTFAAANVFKFPFIVSFWAIAAGFGVSLITGLLAGVIPARNAAQLDPINALRSD</sequence>